<keyword evidence="2" id="KW-0472">Membrane</keyword>
<feature type="region of interest" description="Disordered" evidence="1">
    <location>
        <begin position="1"/>
        <end position="20"/>
    </location>
</feature>
<organism evidence="3 4">
    <name type="scientific">Aspergillus chevalieri</name>
    <name type="common">Eurotium chevalieri</name>
    <dbReference type="NCBI Taxonomy" id="182096"/>
    <lineage>
        <taxon>Eukaryota</taxon>
        <taxon>Fungi</taxon>
        <taxon>Dikarya</taxon>
        <taxon>Ascomycota</taxon>
        <taxon>Pezizomycotina</taxon>
        <taxon>Eurotiomycetes</taxon>
        <taxon>Eurotiomycetidae</taxon>
        <taxon>Eurotiales</taxon>
        <taxon>Aspergillaceae</taxon>
        <taxon>Aspergillus</taxon>
        <taxon>Aspergillus subgen. Aspergillus</taxon>
    </lineage>
</organism>
<accession>A0A7R7ZJ22</accession>
<protein>
    <submittedName>
        <fullName evidence="3">Uncharacterized protein</fullName>
    </submittedName>
</protein>
<keyword evidence="4" id="KW-1185">Reference proteome</keyword>
<dbReference type="KEGG" id="ache:ACHE_10506A"/>
<dbReference type="EMBL" id="AP024416">
    <property type="protein sequence ID" value="BCR83104.1"/>
    <property type="molecule type" value="Genomic_DNA"/>
</dbReference>
<keyword evidence="2" id="KW-0812">Transmembrane</keyword>
<evidence type="ECO:0000313" key="4">
    <source>
        <dbReference type="Proteomes" id="UP000637239"/>
    </source>
</evidence>
<evidence type="ECO:0000313" key="3">
    <source>
        <dbReference type="EMBL" id="BCR83104.1"/>
    </source>
</evidence>
<feature type="transmembrane region" description="Helical" evidence="2">
    <location>
        <begin position="43"/>
        <end position="63"/>
    </location>
</feature>
<dbReference type="GeneID" id="66977463"/>
<feature type="transmembrane region" description="Helical" evidence="2">
    <location>
        <begin position="69"/>
        <end position="91"/>
    </location>
</feature>
<gene>
    <name evidence="3" type="ORF">ACHE_10506A</name>
</gene>
<reference evidence="3" key="2">
    <citation type="submission" date="2021-02" db="EMBL/GenBank/DDBJ databases">
        <title>Aspergillus chevalieri M1 genome sequence.</title>
        <authorList>
            <person name="Kadooka C."/>
            <person name="Mori K."/>
            <person name="Futagami T."/>
        </authorList>
    </citation>
    <scope>NUCLEOTIDE SEQUENCE</scope>
    <source>
        <strain evidence="3">M1</strain>
    </source>
</reference>
<evidence type="ECO:0000256" key="1">
    <source>
        <dbReference type="SAM" id="MobiDB-lite"/>
    </source>
</evidence>
<dbReference type="AlphaFoldDB" id="A0A7R7ZJ22"/>
<dbReference type="RefSeq" id="XP_043131626.1">
    <property type="nucleotide sequence ID" value="XM_043280031.1"/>
</dbReference>
<reference evidence="3" key="1">
    <citation type="submission" date="2021-01" db="EMBL/GenBank/DDBJ databases">
        <authorList>
            <consortium name="Aspergillus chevalieri M1 genome sequencing consortium"/>
            <person name="Kazuki M."/>
            <person name="Futagami T."/>
        </authorList>
    </citation>
    <scope>NUCLEOTIDE SEQUENCE</scope>
    <source>
        <strain evidence="3">M1</strain>
    </source>
</reference>
<sequence>MTRGSINENKRSPDENIQAQTSTTVMYTTPICRFHPRKSNANLFLVAIGLTSSFLQSLQLLNIQDHRAGIPMTAVIIDNMSCMDIEVVYLMPKYRPNGKMEFEKTIMVQ</sequence>
<name>A0A7R7ZJ22_ASPCH</name>
<evidence type="ECO:0000256" key="2">
    <source>
        <dbReference type="SAM" id="Phobius"/>
    </source>
</evidence>
<keyword evidence="2" id="KW-1133">Transmembrane helix</keyword>
<dbReference type="Proteomes" id="UP000637239">
    <property type="component" value="Chromosome 1"/>
</dbReference>
<proteinExistence type="predicted"/>